<protein>
    <submittedName>
        <fullName evidence="1">Uncharacterized protein</fullName>
    </submittedName>
</protein>
<organism evidence="1 2">
    <name type="scientific">Pseudomonas saponiphila</name>
    <dbReference type="NCBI Taxonomy" id="556534"/>
    <lineage>
        <taxon>Bacteria</taxon>
        <taxon>Pseudomonadati</taxon>
        <taxon>Pseudomonadota</taxon>
        <taxon>Gammaproteobacteria</taxon>
        <taxon>Pseudomonadales</taxon>
        <taxon>Pseudomonadaceae</taxon>
        <taxon>Pseudomonas</taxon>
    </lineage>
</organism>
<proteinExistence type="predicted"/>
<name>A0A1H4ZLS4_9PSED</name>
<evidence type="ECO:0000313" key="2">
    <source>
        <dbReference type="Proteomes" id="UP000198982"/>
    </source>
</evidence>
<dbReference type="Proteomes" id="UP000198982">
    <property type="component" value="Unassembled WGS sequence"/>
</dbReference>
<sequence>MNADLIKAANLLREAGFNLKSLTRDFIHPCLTVDGTPISPSANGFHQAMKAGKPVYERVLGEFVISVESANAADPAEDWFDCQVTVAKSTAPIVSLTGYGWLQVVSGAEFVGQDQGYLSNWYLNNVGYDPVAEEPNIDFAELVSSCEELALINNCGGVDSAAYLSIEGIRARED</sequence>
<dbReference type="RefSeq" id="WP_092320710.1">
    <property type="nucleotide sequence ID" value="NZ_FNTJ01000003.1"/>
</dbReference>
<keyword evidence="2" id="KW-1185">Reference proteome</keyword>
<dbReference type="EMBL" id="FNTJ01000003">
    <property type="protein sequence ID" value="SED31049.1"/>
    <property type="molecule type" value="Genomic_DNA"/>
</dbReference>
<dbReference type="AlphaFoldDB" id="A0A1H4ZLS4"/>
<gene>
    <name evidence="1" type="ORF">SAMN05216178_6728</name>
</gene>
<reference evidence="2" key="1">
    <citation type="submission" date="2016-10" db="EMBL/GenBank/DDBJ databases">
        <authorList>
            <person name="Varghese N."/>
            <person name="Submissions S."/>
        </authorList>
    </citation>
    <scope>NUCLEOTIDE SEQUENCE [LARGE SCALE GENOMIC DNA]</scope>
    <source>
        <strain evidence="2">DSM 9751</strain>
    </source>
</reference>
<evidence type="ECO:0000313" key="1">
    <source>
        <dbReference type="EMBL" id="SED31049.1"/>
    </source>
</evidence>
<accession>A0A1H4ZLS4</accession>